<gene>
    <name evidence="2" type="ORF">KEF29_03400</name>
</gene>
<reference evidence="2 3" key="1">
    <citation type="submission" date="2021-04" db="EMBL/GenBank/DDBJ databases">
        <title>Characterization of the biosynthetic gene cluster of new lipopeptides with antitumor activity in the genome of the marine Streptomyces PHM034.</title>
        <authorList>
            <person name="Ceniceros A."/>
            <person name="Canedo L."/>
            <person name="Mendez C."/>
            <person name="Olano C."/>
            <person name="Schleissner C."/>
            <person name="Cuevas C."/>
            <person name="De La Calle F."/>
            <person name="Salas J.A."/>
        </authorList>
    </citation>
    <scope>NUCLEOTIDE SEQUENCE [LARGE SCALE GENOMIC DNA]</scope>
    <source>
        <strain evidence="2 3">PHM034</strain>
    </source>
</reference>
<dbReference type="Proteomes" id="UP000682308">
    <property type="component" value="Unassembled WGS sequence"/>
</dbReference>
<accession>A0A941F7X7</accession>
<name>A0A941F7X7_9ACTN</name>
<feature type="region of interest" description="Disordered" evidence="1">
    <location>
        <begin position="36"/>
        <end position="60"/>
    </location>
</feature>
<evidence type="ECO:0000313" key="3">
    <source>
        <dbReference type="Proteomes" id="UP000682308"/>
    </source>
</evidence>
<comment type="caution">
    <text evidence="2">The sequence shown here is derived from an EMBL/GenBank/DDBJ whole genome shotgun (WGS) entry which is preliminary data.</text>
</comment>
<proteinExistence type="predicted"/>
<protein>
    <submittedName>
        <fullName evidence="2">Uncharacterized protein</fullName>
    </submittedName>
</protein>
<feature type="region of interest" description="Disordered" evidence="1">
    <location>
        <begin position="1"/>
        <end position="24"/>
    </location>
</feature>
<organism evidence="2 3">
    <name type="scientific">Streptomyces tuirus</name>
    <dbReference type="NCBI Taxonomy" id="68278"/>
    <lineage>
        <taxon>Bacteria</taxon>
        <taxon>Bacillati</taxon>
        <taxon>Actinomycetota</taxon>
        <taxon>Actinomycetes</taxon>
        <taxon>Kitasatosporales</taxon>
        <taxon>Streptomycetaceae</taxon>
        <taxon>Streptomyces</taxon>
    </lineage>
</organism>
<evidence type="ECO:0000256" key="1">
    <source>
        <dbReference type="SAM" id="MobiDB-lite"/>
    </source>
</evidence>
<dbReference type="EMBL" id="JAGTPG010000001">
    <property type="protein sequence ID" value="MBR8638653.1"/>
    <property type="molecule type" value="Genomic_DNA"/>
</dbReference>
<dbReference type="AlphaFoldDB" id="A0A941F7X7"/>
<evidence type="ECO:0000313" key="2">
    <source>
        <dbReference type="EMBL" id="MBR8638653.1"/>
    </source>
</evidence>
<sequence>MTTDQLALDGDPSWVDDWEPSDRTPTRVDLRQAEMRDLRDQGPGPVALWTASDIPTGSYL</sequence>
<keyword evidence="3" id="KW-1185">Reference proteome</keyword>